<reference evidence="5 6" key="1">
    <citation type="submission" date="2020-08" db="EMBL/GenBank/DDBJ databases">
        <title>Genome sequence of Tessaracoccus defluvii JCM 17540T.</title>
        <authorList>
            <person name="Hyun D.-W."/>
            <person name="Bae J.-W."/>
        </authorList>
    </citation>
    <scope>NUCLEOTIDE SEQUENCE [LARGE SCALE GENOMIC DNA]</scope>
    <source>
        <strain evidence="5 6">JCM 17540</strain>
    </source>
</reference>
<feature type="transmembrane region" description="Helical" evidence="3">
    <location>
        <begin position="83"/>
        <end position="107"/>
    </location>
</feature>
<dbReference type="InterPro" id="IPR050922">
    <property type="entry name" value="LytR/CpsA/Psr_CW_biosynth"/>
</dbReference>
<evidence type="ECO:0000313" key="6">
    <source>
        <dbReference type="Proteomes" id="UP000516117"/>
    </source>
</evidence>
<gene>
    <name evidence="5" type="ORF">H9L22_08595</name>
</gene>
<dbReference type="InterPro" id="IPR004474">
    <property type="entry name" value="LytR_CpsA_psr"/>
</dbReference>
<feature type="region of interest" description="Disordered" evidence="2">
    <location>
        <begin position="1"/>
        <end position="80"/>
    </location>
</feature>
<keyword evidence="6" id="KW-1185">Reference proteome</keyword>
<dbReference type="EMBL" id="CP060789">
    <property type="protein sequence ID" value="QNP57277.1"/>
    <property type="molecule type" value="Genomic_DNA"/>
</dbReference>
<organism evidence="5 6">
    <name type="scientific">Tessaracoccus defluvii</name>
    <dbReference type="NCBI Taxonomy" id="1285901"/>
    <lineage>
        <taxon>Bacteria</taxon>
        <taxon>Bacillati</taxon>
        <taxon>Actinomycetota</taxon>
        <taxon>Actinomycetes</taxon>
        <taxon>Propionibacteriales</taxon>
        <taxon>Propionibacteriaceae</taxon>
        <taxon>Tessaracoccus</taxon>
    </lineage>
</organism>
<evidence type="ECO:0000256" key="2">
    <source>
        <dbReference type="SAM" id="MobiDB-lite"/>
    </source>
</evidence>
<dbReference type="PANTHER" id="PTHR33392:SF6">
    <property type="entry name" value="POLYISOPRENYL-TEICHOIC ACID--PEPTIDOGLYCAN TEICHOIC ACID TRANSFERASE TAGU"/>
    <property type="match status" value="1"/>
</dbReference>
<dbReference type="KEGG" id="tdf:H9L22_08595"/>
<accession>A0A7H0H9R1</accession>
<feature type="domain" description="Cell envelope-related transcriptional attenuator" evidence="4">
    <location>
        <begin position="157"/>
        <end position="299"/>
    </location>
</feature>
<feature type="compositionally biased region" description="Basic and acidic residues" evidence="2">
    <location>
        <begin position="1"/>
        <end position="25"/>
    </location>
</feature>
<sequence>MTHPDDMDWLYRRGQEPEPEPEHTAILRPADAAALDRPYRGRKTGPAGGPPHQPPAPQQPVSFQPPPAPPPPAKRTRRRRRPVMRVIGTLFLVWVLFLVGAPAFAWFSGTRVDAASAGERPADQPGTTVLLVGSDSREDLTDEERALLGTGSTEGRRTDTMMLLHMPTVGDPVLLSLPRDSLVEIPGRKRNKLNAAFAFGGAPLLVETIEHNTGVRLDGYLEVGFAGVVDVVDAVGGIEVCPKFDFDDKDAHLSMKAGCQQVDGVTALGYVRMRKSDKTGDIGRMGRQREVIGAIGREVVSPMTLLNPVRYWNVNQAAARSLARGEDTGIVEVAQVGVGFLSVMTGRGISLMVPVSDADARTDVGSVMIWDEQAAGGVFAALAAGDTTSLEKYRK</sequence>
<dbReference type="Gene3D" id="3.40.630.190">
    <property type="entry name" value="LCP protein"/>
    <property type="match status" value="1"/>
</dbReference>
<protein>
    <submittedName>
        <fullName evidence="5">LCP family protein</fullName>
    </submittedName>
</protein>
<feature type="compositionally biased region" description="Pro residues" evidence="2">
    <location>
        <begin position="48"/>
        <end position="73"/>
    </location>
</feature>
<evidence type="ECO:0000259" key="4">
    <source>
        <dbReference type="Pfam" id="PF03816"/>
    </source>
</evidence>
<keyword evidence="3" id="KW-0812">Transmembrane</keyword>
<dbReference type="Pfam" id="PF03816">
    <property type="entry name" value="LytR_cpsA_psr"/>
    <property type="match status" value="1"/>
</dbReference>
<keyword evidence="3" id="KW-1133">Transmembrane helix</keyword>
<dbReference type="AlphaFoldDB" id="A0A7H0H9R1"/>
<keyword evidence="3" id="KW-0472">Membrane</keyword>
<evidence type="ECO:0000313" key="5">
    <source>
        <dbReference type="EMBL" id="QNP57277.1"/>
    </source>
</evidence>
<dbReference type="Proteomes" id="UP000516117">
    <property type="component" value="Chromosome"/>
</dbReference>
<dbReference type="PANTHER" id="PTHR33392">
    <property type="entry name" value="POLYISOPRENYL-TEICHOIC ACID--PEPTIDOGLYCAN TEICHOIC ACID TRANSFERASE TAGU"/>
    <property type="match status" value="1"/>
</dbReference>
<evidence type="ECO:0000256" key="1">
    <source>
        <dbReference type="ARBA" id="ARBA00006068"/>
    </source>
</evidence>
<evidence type="ECO:0000256" key="3">
    <source>
        <dbReference type="SAM" id="Phobius"/>
    </source>
</evidence>
<name>A0A7H0H9R1_9ACTN</name>
<comment type="similarity">
    <text evidence="1">Belongs to the LytR/CpsA/Psr (LCP) family.</text>
</comment>
<dbReference type="NCBIfam" id="TIGR00350">
    <property type="entry name" value="lytR_cpsA_psr"/>
    <property type="match status" value="1"/>
</dbReference>
<dbReference type="RefSeq" id="WP_187722366.1">
    <property type="nucleotide sequence ID" value="NZ_BAABBL010000006.1"/>
</dbReference>
<proteinExistence type="inferred from homology"/>